<feature type="coiled-coil region" evidence="1">
    <location>
        <begin position="89"/>
        <end position="116"/>
    </location>
</feature>
<evidence type="ECO:0000256" key="1">
    <source>
        <dbReference type="SAM" id="Coils"/>
    </source>
</evidence>
<dbReference type="EMBL" id="KQ973045">
    <property type="protein sequence ID" value="EFA13415.1"/>
    <property type="molecule type" value="Genomic_DNA"/>
</dbReference>
<sequence>MGLNSVGIKIACKTRTNENKREQSGTKENKSEQLGTKERKSKTKNKKIFDNVEHKADRLEDGAKIVGFKQEVVDKYIARKAANLFLEQLIMTDCELESANNKIDELEYKLDNYNNYDPKKLAELRSKTVVIPSNIDDVKKRTLKIFERHTKNMRAINEKIQKL</sequence>
<dbReference type="Proteomes" id="UP000007266">
    <property type="component" value="Unassembled WGS sequence"/>
</dbReference>
<organism evidence="3 4">
    <name type="scientific">Tribolium castaneum</name>
    <name type="common">Red flour beetle</name>
    <dbReference type="NCBI Taxonomy" id="7070"/>
    <lineage>
        <taxon>Eukaryota</taxon>
        <taxon>Metazoa</taxon>
        <taxon>Ecdysozoa</taxon>
        <taxon>Arthropoda</taxon>
        <taxon>Hexapoda</taxon>
        <taxon>Insecta</taxon>
        <taxon>Pterygota</taxon>
        <taxon>Neoptera</taxon>
        <taxon>Endopterygota</taxon>
        <taxon>Coleoptera</taxon>
        <taxon>Polyphaga</taxon>
        <taxon>Cucujiformia</taxon>
        <taxon>Tenebrionidae</taxon>
        <taxon>Tenebrionidae incertae sedis</taxon>
        <taxon>Tribolium</taxon>
    </lineage>
</organism>
<dbReference type="HOGENOM" id="CLU_138151_0_0_1"/>
<dbReference type="PhylomeDB" id="D7GYH5"/>
<feature type="compositionally biased region" description="Basic and acidic residues" evidence="2">
    <location>
        <begin position="15"/>
        <end position="38"/>
    </location>
</feature>
<protein>
    <submittedName>
        <fullName evidence="3">Uncharacterized protein</fullName>
    </submittedName>
</protein>
<keyword evidence="1" id="KW-0175">Coiled coil</keyword>
<evidence type="ECO:0000313" key="4">
    <source>
        <dbReference type="Proteomes" id="UP000007266"/>
    </source>
</evidence>
<reference evidence="3 4" key="1">
    <citation type="journal article" date="2008" name="Nature">
        <title>The genome of the model beetle and pest Tribolium castaneum.</title>
        <authorList>
            <consortium name="Tribolium Genome Sequencing Consortium"/>
            <person name="Richards S."/>
            <person name="Gibbs R.A."/>
            <person name="Weinstock G.M."/>
            <person name="Brown S.J."/>
            <person name="Denell R."/>
            <person name="Beeman R.W."/>
            <person name="Gibbs R."/>
            <person name="Beeman R.W."/>
            <person name="Brown S.J."/>
            <person name="Bucher G."/>
            <person name="Friedrich M."/>
            <person name="Grimmelikhuijzen C.J."/>
            <person name="Klingler M."/>
            <person name="Lorenzen M."/>
            <person name="Richards S."/>
            <person name="Roth S."/>
            <person name="Schroder R."/>
            <person name="Tautz D."/>
            <person name="Zdobnov E.M."/>
            <person name="Muzny D."/>
            <person name="Gibbs R.A."/>
            <person name="Weinstock G.M."/>
            <person name="Attaway T."/>
            <person name="Bell S."/>
            <person name="Buhay C.J."/>
            <person name="Chandrabose M.N."/>
            <person name="Chavez D."/>
            <person name="Clerk-Blankenburg K.P."/>
            <person name="Cree A."/>
            <person name="Dao M."/>
            <person name="Davis C."/>
            <person name="Chacko J."/>
            <person name="Dinh H."/>
            <person name="Dugan-Rocha S."/>
            <person name="Fowler G."/>
            <person name="Garner T.T."/>
            <person name="Garnes J."/>
            <person name="Gnirke A."/>
            <person name="Hawes A."/>
            <person name="Hernandez J."/>
            <person name="Hines S."/>
            <person name="Holder M."/>
            <person name="Hume J."/>
            <person name="Jhangiani S.N."/>
            <person name="Joshi V."/>
            <person name="Khan Z.M."/>
            <person name="Jackson L."/>
            <person name="Kovar C."/>
            <person name="Kowis A."/>
            <person name="Lee S."/>
            <person name="Lewis L.R."/>
            <person name="Margolis J."/>
            <person name="Morgan M."/>
            <person name="Nazareth L.V."/>
            <person name="Nguyen N."/>
            <person name="Okwuonu G."/>
            <person name="Parker D."/>
            <person name="Richards S."/>
            <person name="Ruiz S.J."/>
            <person name="Santibanez J."/>
            <person name="Savard J."/>
            <person name="Scherer S.E."/>
            <person name="Schneider B."/>
            <person name="Sodergren E."/>
            <person name="Tautz D."/>
            <person name="Vattahil S."/>
            <person name="Villasana D."/>
            <person name="White C.S."/>
            <person name="Wright R."/>
            <person name="Park Y."/>
            <person name="Beeman R.W."/>
            <person name="Lord J."/>
            <person name="Oppert B."/>
            <person name="Lorenzen M."/>
            <person name="Brown S."/>
            <person name="Wang L."/>
            <person name="Savard J."/>
            <person name="Tautz D."/>
            <person name="Richards S."/>
            <person name="Weinstock G."/>
            <person name="Gibbs R.A."/>
            <person name="Liu Y."/>
            <person name="Worley K."/>
            <person name="Weinstock G."/>
            <person name="Elsik C.G."/>
            <person name="Reese J.T."/>
            <person name="Elhaik E."/>
            <person name="Landan G."/>
            <person name="Graur D."/>
            <person name="Arensburger P."/>
            <person name="Atkinson P."/>
            <person name="Beeman R.W."/>
            <person name="Beidler J."/>
            <person name="Brown S.J."/>
            <person name="Demuth J.P."/>
            <person name="Drury D.W."/>
            <person name="Du Y.Z."/>
            <person name="Fujiwara H."/>
            <person name="Lorenzen M."/>
            <person name="Maselli V."/>
            <person name="Osanai M."/>
            <person name="Park Y."/>
            <person name="Robertson H.M."/>
            <person name="Tu Z."/>
            <person name="Wang J.J."/>
            <person name="Wang S."/>
            <person name="Richards S."/>
            <person name="Song H."/>
            <person name="Zhang L."/>
            <person name="Sodergren E."/>
            <person name="Werner D."/>
            <person name="Stanke M."/>
            <person name="Morgenstern B."/>
            <person name="Solovyev V."/>
            <person name="Kosarev P."/>
            <person name="Brown G."/>
            <person name="Chen H.C."/>
            <person name="Ermolaeva O."/>
            <person name="Hlavina W."/>
            <person name="Kapustin Y."/>
            <person name="Kiryutin B."/>
            <person name="Kitts P."/>
            <person name="Maglott D."/>
            <person name="Pruitt K."/>
            <person name="Sapojnikov V."/>
            <person name="Souvorov A."/>
            <person name="Mackey A.J."/>
            <person name="Waterhouse R.M."/>
            <person name="Wyder S."/>
            <person name="Zdobnov E.M."/>
            <person name="Zdobnov E.M."/>
            <person name="Wyder S."/>
            <person name="Kriventseva E.V."/>
            <person name="Kadowaki T."/>
            <person name="Bork P."/>
            <person name="Aranda M."/>
            <person name="Bao R."/>
            <person name="Beermann A."/>
            <person name="Berns N."/>
            <person name="Bolognesi R."/>
            <person name="Bonneton F."/>
            <person name="Bopp D."/>
            <person name="Brown S.J."/>
            <person name="Bucher G."/>
            <person name="Butts T."/>
            <person name="Chaumot A."/>
            <person name="Denell R.E."/>
            <person name="Ferrier D.E."/>
            <person name="Friedrich M."/>
            <person name="Gordon C.M."/>
            <person name="Jindra M."/>
            <person name="Klingler M."/>
            <person name="Lan Q."/>
            <person name="Lattorff H.M."/>
            <person name="Laudet V."/>
            <person name="von Levetsow C."/>
            <person name="Liu Z."/>
            <person name="Lutz R."/>
            <person name="Lynch J.A."/>
            <person name="da Fonseca R.N."/>
            <person name="Posnien N."/>
            <person name="Reuter R."/>
            <person name="Roth S."/>
            <person name="Savard J."/>
            <person name="Schinko J.B."/>
            <person name="Schmitt C."/>
            <person name="Schoppmeier M."/>
            <person name="Schroder R."/>
            <person name="Shippy T.D."/>
            <person name="Simonnet F."/>
            <person name="Marques-Souza H."/>
            <person name="Tautz D."/>
            <person name="Tomoyasu Y."/>
            <person name="Trauner J."/>
            <person name="Van der Zee M."/>
            <person name="Vervoort M."/>
            <person name="Wittkopp N."/>
            <person name="Wimmer E.A."/>
            <person name="Yang X."/>
            <person name="Jones A.K."/>
            <person name="Sattelle D.B."/>
            <person name="Ebert P.R."/>
            <person name="Nelson D."/>
            <person name="Scott J.G."/>
            <person name="Beeman R.W."/>
            <person name="Muthukrishnan S."/>
            <person name="Kramer K.J."/>
            <person name="Arakane Y."/>
            <person name="Beeman R.W."/>
            <person name="Zhu Q."/>
            <person name="Hogenkamp D."/>
            <person name="Dixit R."/>
            <person name="Oppert B."/>
            <person name="Jiang H."/>
            <person name="Zou Z."/>
            <person name="Marshall J."/>
            <person name="Elpidina E."/>
            <person name="Vinokurov K."/>
            <person name="Oppert C."/>
            <person name="Zou Z."/>
            <person name="Evans J."/>
            <person name="Lu Z."/>
            <person name="Zhao P."/>
            <person name="Sumathipala N."/>
            <person name="Altincicek B."/>
            <person name="Vilcinskas A."/>
            <person name="Williams M."/>
            <person name="Hultmark D."/>
            <person name="Hetru C."/>
            <person name="Jiang H."/>
            <person name="Grimmelikhuijzen C.J."/>
            <person name="Hauser F."/>
            <person name="Cazzamali G."/>
            <person name="Williamson M."/>
            <person name="Park Y."/>
            <person name="Li B."/>
            <person name="Tanaka Y."/>
            <person name="Predel R."/>
            <person name="Neupert S."/>
            <person name="Schachtner J."/>
            <person name="Verleyen P."/>
            <person name="Raible F."/>
            <person name="Bork P."/>
            <person name="Friedrich M."/>
            <person name="Walden K.K."/>
            <person name="Robertson H.M."/>
            <person name="Angeli S."/>
            <person name="Foret S."/>
            <person name="Bucher G."/>
            <person name="Schuetz S."/>
            <person name="Maleszka R."/>
            <person name="Wimmer E.A."/>
            <person name="Beeman R.W."/>
            <person name="Lorenzen M."/>
            <person name="Tomoyasu Y."/>
            <person name="Miller S.C."/>
            <person name="Grossmann D."/>
            <person name="Bucher G."/>
        </authorList>
    </citation>
    <scope>NUCLEOTIDE SEQUENCE [LARGE SCALE GENOMIC DNA]</scope>
    <source>
        <strain evidence="3 4">Georgia GA2</strain>
    </source>
</reference>
<evidence type="ECO:0000313" key="3">
    <source>
        <dbReference type="EMBL" id="EFA13415.1"/>
    </source>
</evidence>
<dbReference type="AlphaFoldDB" id="D7GYH5"/>
<proteinExistence type="predicted"/>
<evidence type="ECO:0000256" key="2">
    <source>
        <dbReference type="SAM" id="MobiDB-lite"/>
    </source>
</evidence>
<name>D7GYH5_TRICA</name>
<feature type="region of interest" description="Disordered" evidence="2">
    <location>
        <begin position="14"/>
        <end position="45"/>
    </location>
</feature>
<dbReference type="InParanoid" id="D7GYH5"/>
<reference evidence="3 4" key="2">
    <citation type="journal article" date="2010" name="Nucleic Acids Res.">
        <title>BeetleBase in 2010: revisions to provide comprehensive genomic information for Tribolium castaneum.</title>
        <authorList>
            <person name="Kim H.S."/>
            <person name="Murphy T."/>
            <person name="Xia J."/>
            <person name="Caragea D."/>
            <person name="Park Y."/>
            <person name="Beeman R.W."/>
            <person name="Lorenzen M.D."/>
            <person name="Butcher S."/>
            <person name="Manak J.R."/>
            <person name="Brown S.J."/>
        </authorList>
    </citation>
    <scope>NUCLEOTIDE SEQUENCE [LARGE SCALE GENOMIC DNA]</scope>
    <source>
        <strain evidence="3 4">Georgia GA2</strain>
    </source>
</reference>
<accession>D7GYH5</accession>
<gene>
    <name evidence="3" type="primary">GLEAN_15887</name>
    <name evidence="3" type="ORF">TcasGA2_TC015887</name>
</gene>
<keyword evidence="4" id="KW-1185">Reference proteome</keyword>